<feature type="domain" description="Terminase large subunit-like ATPase" evidence="1">
    <location>
        <begin position="54"/>
        <end position="207"/>
    </location>
</feature>
<feature type="domain" description="Terminase large subunit-like endonuclease" evidence="2">
    <location>
        <begin position="231"/>
        <end position="510"/>
    </location>
</feature>
<dbReference type="Proteomes" id="UP000001812">
    <property type="component" value="Chromosome I"/>
</dbReference>
<reference evidence="3" key="1">
    <citation type="submission" date="2009-05" db="EMBL/GenBank/DDBJ databases">
        <authorList>
            <person name="Harkins D.M."/>
            <person name="DeShazer D."/>
            <person name="Woods D.E."/>
            <person name="Brinkac L.M."/>
            <person name="Brown K.A."/>
            <person name="Hung G.C."/>
            <person name="Tuanyok A."/>
            <person name="Zhang B."/>
            <person name="Nierman W.C."/>
        </authorList>
    </citation>
    <scope>NUCLEOTIDE SEQUENCE [LARGE SCALE GENOMIC DNA]</scope>
    <source>
        <strain evidence="3">1710a</strain>
    </source>
</reference>
<evidence type="ECO:0000259" key="1">
    <source>
        <dbReference type="Pfam" id="PF03354"/>
    </source>
</evidence>
<dbReference type="Gene3D" id="3.40.50.300">
    <property type="entry name" value="P-loop containing nucleotide triphosphate hydrolases"/>
    <property type="match status" value="1"/>
</dbReference>
<dbReference type="PANTHER" id="PTHR41287">
    <property type="match status" value="1"/>
</dbReference>
<dbReference type="InterPro" id="IPR005021">
    <property type="entry name" value="Terminase_largesu-like"/>
</dbReference>
<protein>
    <submittedName>
        <fullName evidence="3">Putative phage terminase, large subunit</fullName>
    </submittedName>
</protein>
<dbReference type="InterPro" id="IPR046461">
    <property type="entry name" value="TerL_ATPase"/>
</dbReference>
<proteinExistence type="predicted"/>
<dbReference type="PANTHER" id="PTHR41287:SF1">
    <property type="entry name" value="PROTEIN YMFN"/>
    <property type="match status" value="1"/>
</dbReference>
<accession>A0A0E1WCM2</accession>
<evidence type="ECO:0000313" key="3">
    <source>
        <dbReference type="EMBL" id="EET10179.1"/>
    </source>
</evidence>
<name>A0A0E1WCM2_BURPE</name>
<gene>
    <name evidence="3" type="ORF">BURPS1710A_1848</name>
</gene>
<dbReference type="InterPro" id="IPR027417">
    <property type="entry name" value="P-loop_NTPase"/>
</dbReference>
<dbReference type="Pfam" id="PF03354">
    <property type="entry name" value="TerL_ATPase"/>
    <property type="match status" value="1"/>
</dbReference>
<dbReference type="RefSeq" id="WP_004526593.1">
    <property type="nucleotide sequence ID" value="NZ_CM000832.1"/>
</dbReference>
<dbReference type="EMBL" id="CM000832">
    <property type="protein sequence ID" value="EET10179.1"/>
    <property type="molecule type" value="Genomic_DNA"/>
</dbReference>
<dbReference type="InterPro" id="IPR046462">
    <property type="entry name" value="TerL_nuclease"/>
</dbReference>
<dbReference type="GO" id="GO:0004519">
    <property type="term" value="F:endonuclease activity"/>
    <property type="evidence" value="ECO:0007669"/>
    <property type="project" value="InterPro"/>
</dbReference>
<organism evidence="3">
    <name type="scientific">Burkholderia pseudomallei 1710a</name>
    <dbReference type="NCBI Taxonomy" id="320371"/>
    <lineage>
        <taxon>Bacteria</taxon>
        <taxon>Pseudomonadati</taxon>
        <taxon>Pseudomonadota</taxon>
        <taxon>Betaproteobacteria</taxon>
        <taxon>Burkholderiales</taxon>
        <taxon>Burkholderiaceae</taxon>
        <taxon>Burkholderia</taxon>
        <taxon>pseudomallei group</taxon>
    </lineage>
</organism>
<dbReference type="AlphaFoldDB" id="A0A0E1WCM2"/>
<dbReference type="HOGENOM" id="CLU_026632_6_0_4"/>
<dbReference type="Pfam" id="PF20441">
    <property type="entry name" value="TerL_nuclease"/>
    <property type="match status" value="1"/>
</dbReference>
<evidence type="ECO:0000259" key="2">
    <source>
        <dbReference type="Pfam" id="PF20441"/>
    </source>
</evidence>
<sequence length="529" mass="57977">MRVRDPVSPGPLKQTIPQTRGERVIAFCERYLRVPEGALVGQPIRFEEFQREFILSIYDNPHGTRRAYLSIARKNGKSAVIACILLAHLIGPEAKLNSQIVSGAMSRDQAALVFNLAAKMVQLSPEIASLVRINPSAKKLVGLPLNVEYKALSAEAKTTHGLSPVLAILDEIGQIRGPQDDFIDAVTTSQGAHAEPLLVAISTQAANDADLLSVWIDDALKSNDPHIVCRLYAADQDAELMDRKAWAAANPALGVFRSEKDVEEQAKQAVRMPSVENTFRNLILNQRVSTVAPFISRDVWKSCGGQPLEFEPGTQVFGGLDLSARTDLTSLVLIGRMDGIWQTHAYFWTPAEGIKDRAKRDRAPYDVWAREGFIRTTPGRSVDYEYVARDIADICAGLNLHSIAYDRWRIDLLKKEFSDIGVDADTSAKEGGRLPLVPHGQGFKDFSPALDALEVELVNGRIAHGLTPVLTMCAANAIVNRDPSGNRKLDKQKATGRIDGLVAMGMAFGATVLAASDVEPERTYQFFVL</sequence>